<keyword evidence="14" id="KW-1185">Reference proteome</keyword>
<feature type="compositionally biased region" description="Basic and acidic residues" evidence="10">
    <location>
        <begin position="727"/>
        <end position="737"/>
    </location>
</feature>
<dbReference type="PANTHER" id="PTHR45436">
    <property type="entry name" value="SENSOR HISTIDINE KINASE YKOH"/>
    <property type="match status" value="1"/>
</dbReference>
<keyword evidence="11" id="KW-0472">Membrane</keyword>
<evidence type="ECO:0000256" key="10">
    <source>
        <dbReference type="SAM" id="MobiDB-lite"/>
    </source>
</evidence>
<evidence type="ECO:0000313" key="13">
    <source>
        <dbReference type="EMBL" id="MFD2799366.1"/>
    </source>
</evidence>
<feature type="transmembrane region" description="Helical" evidence="11">
    <location>
        <begin position="40"/>
        <end position="60"/>
    </location>
</feature>
<dbReference type="Pfam" id="PF02518">
    <property type="entry name" value="HATPase_c"/>
    <property type="match status" value="1"/>
</dbReference>
<evidence type="ECO:0000256" key="9">
    <source>
        <dbReference type="ARBA" id="ARBA00023012"/>
    </source>
</evidence>
<evidence type="ECO:0000256" key="11">
    <source>
        <dbReference type="SAM" id="Phobius"/>
    </source>
</evidence>
<feature type="region of interest" description="Disordered" evidence="10">
    <location>
        <begin position="654"/>
        <end position="842"/>
    </location>
</feature>
<dbReference type="Pfam" id="PF08376">
    <property type="entry name" value="NIT"/>
    <property type="match status" value="1"/>
</dbReference>
<accession>A0ABW5W722</accession>
<feature type="compositionally biased region" description="Low complexity" evidence="10">
    <location>
        <begin position="796"/>
        <end position="806"/>
    </location>
</feature>
<keyword evidence="5" id="KW-0808">Transferase</keyword>
<dbReference type="EMBL" id="JBHUOF010000007">
    <property type="protein sequence ID" value="MFD2799366.1"/>
    <property type="molecule type" value="Genomic_DNA"/>
</dbReference>
<name>A0ABW5W722_9PSEU</name>
<evidence type="ECO:0000256" key="2">
    <source>
        <dbReference type="ARBA" id="ARBA00004370"/>
    </source>
</evidence>
<dbReference type="Proteomes" id="UP001597478">
    <property type="component" value="Unassembled WGS sequence"/>
</dbReference>
<dbReference type="SUPFAM" id="SSF55874">
    <property type="entry name" value="ATPase domain of HSP90 chaperone/DNA topoisomerase II/histidine kinase"/>
    <property type="match status" value="1"/>
</dbReference>
<feature type="transmembrane region" description="Helical" evidence="11">
    <location>
        <begin position="339"/>
        <end position="360"/>
    </location>
</feature>
<comment type="catalytic activity">
    <reaction evidence="1">
        <text>ATP + protein L-histidine = ADP + protein N-phospho-L-histidine.</text>
        <dbReference type="EC" id="2.7.13.3"/>
    </reaction>
</comment>
<protein>
    <recommendedName>
        <fullName evidence="3">histidine kinase</fullName>
        <ecNumber evidence="3">2.7.13.3</ecNumber>
    </recommendedName>
</protein>
<evidence type="ECO:0000256" key="3">
    <source>
        <dbReference type="ARBA" id="ARBA00012438"/>
    </source>
</evidence>
<keyword evidence="6 11" id="KW-0812">Transmembrane</keyword>
<feature type="region of interest" description="Disordered" evidence="10">
    <location>
        <begin position="922"/>
        <end position="1151"/>
    </location>
</feature>
<dbReference type="EC" id="2.7.13.3" evidence="3"/>
<gene>
    <name evidence="13" type="ORF">ACFS2C_08180</name>
</gene>
<evidence type="ECO:0000256" key="5">
    <source>
        <dbReference type="ARBA" id="ARBA00022679"/>
    </source>
</evidence>
<evidence type="ECO:0000313" key="14">
    <source>
        <dbReference type="Proteomes" id="UP001597478"/>
    </source>
</evidence>
<keyword evidence="8 11" id="KW-1133">Transmembrane helix</keyword>
<evidence type="ECO:0000256" key="1">
    <source>
        <dbReference type="ARBA" id="ARBA00000085"/>
    </source>
</evidence>
<dbReference type="InterPro" id="IPR003594">
    <property type="entry name" value="HATPase_dom"/>
</dbReference>
<evidence type="ECO:0000256" key="4">
    <source>
        <dbReference type="ARBA" id="ARBA00022553"/>
    </source>
</evidence>
<organism evidence="13 14">
    <name type="scientific">Prauserella oleivorans</name>
    <dbReference type="NCBI Taxonomy" id="1478153"/>
    <lineage>
        <taxon>Bacteria</taxon>
        <taxon>Bacillati</taxon>
        <taxon>Actinomycetota</taxon>
        <taxon>Actinomycetes</taxon>
        <taxon>Pseudonocardiales</taxon>
        <taxon>Pseudonocardiaceae</taxon>
        <taxon>Prauserella</taxon>
    </lineage>
</organism>
<dbReference type="Gene3D" id="6.10.340.10">
    <property type="match status" value="1"/>
</dbReference>
<sequence length="1151" mass="122002">MTVAGEGQVPVGQLLGTPPPKPSKWRALARWRDWSLPAKLGAVTLVPIVLALVLGGTTLAGRIDSADRYDGIARLAELNASSRALLDGLQRERTQTVAALTRGSGANSPELQNVRGEVDRAAGPVRATLDGAAGEGEALAGPRQRLTEQLDRLAGLRDRVRSGQLGPIQAVSEYTAVTTAVLNLDVAVVAGMGSDQIGGAPTALHDLLVAREEVSVQQALVGYGLDRGGLAPSEFDQLRTSTVRLADRLTEFTSAATDAQRAQFDSTVRGPAFDDRDRIVRNVLSGQDSNRAAFATVAPQEWARVSGEVFASTGQVTGRLGDELTTTARDLADGAQTGVVVLAALLVAALVLGALVVFLISRQLLRSLKVLRTAALDVADRALPEAVRSIQDGRSQSTDIEPVPVRTNDEIGQVARAFDAVHSQALRLAVEQAGMRTGFASVFVNLSRRSQSLVQRQLQLIERLERDEEDADQLATLFQLDHLATRMRRNNENLMVLSGAEPGRRSGQPVTVTDVLRAAVSEIEQYQRVVVGTPPQLRIVGYAAGDLVRLVAELLDNATAFSAPETQVHVGTRPADDGSLTIDIVDRGIGMNDAEVAEANARLTEAGSVDIATSRRMGLFVVGRLASRHGFGVVLHGGKDIVGVRATVTVPAELVMGGPGQGPPGRPEPQAQQPAPGTSAAAALPRRQTNGTARPGAFAQLGKGAATQAPPPSDSEVSGTALFTPIGRDEDGADQARRPGPPEPAWPREAPQEAPQDSAPEAGEETGQEADRPGAAELPRRRPGATRQARERSRPGADAPQAPQPAEDTGAVTDSGQEPATDRPALAEAPEPDQQARADLSGKALFEASSTVVSDWWSAATTARDAEQRARRQADMSETTPIFDEMLSAWFRSVTDPANDQGGSTTSGWDFAADERFRAVQAVSKSAPEDYTRAGLPRRKRGEQLLPGSAAPAGGTPPAAPNGVPREQQSPPTPPARDAVEVRSRLSSFQQGVSRGRRHRAEEQPGTPNHTHGSGLPQRRPRTRPDQTTPPRHGGSDQTAPSPQDRPGEANGSARVSEWAFASDDGWRTAQSVSESTPTSYTPAGLPRRRRGEQLLPGSATSAGSTENRPRPERDPADVRGRLSSFQQGIRRGRHRTAQASESSDEKVEGE</sequence>
<evidence type="ECO:0000259" key="12">
    <source>
        <dbReference type="SMART" id="SM00387"/>
    </source>
</evidence>
<keyword evidence="9" id="KW-0902">Two-component regulatory system</keyword>
<dbReference type="CDD" id="cd06225">
    <property type="entry name" value="HAMP"/>
    <property type="match status" value="1"/>
</dbReference>
<dbReference type="RefSeq" id="WP_377385731.1">
    <property type="nucleotide sequence ID" value="NZ_JBHSAN010000006.1"/>
</dbReference>
<feature type="compositionally biased region" description="Basic and acidic residues" evidence="10">
    <location>
        <begin position="1108"/>
        <end position="1121"/>
    </location>
</feature>
<reference evidence="14" key="1">
    <citation type="journal article" date="2019" name="Int. J. Syst. Evol. Microbiol.">
        <title>The Global Catalogue of Microorganisms (GCM) 10K type strain sequencing project: providing services to taxonomists for standard genome sequencing and annotation.</title>
        <authorList>
            <consortium name="The Broad Institute Genomics Platform"/>
            <consortium name="The Broad Institute Genome Sequencing Center for Infectious Disease"/>
            <person name="Wu L."/>
            <person name="Ma J."/>
        </authorList>
    </citation>
    <scope>NUCLEOTIDE SEQUENCE [LARGE SCALE GENOMIC DNA]</scope>
    <source>
        <strain evidence="14">IBRC-M 10906</strain>
    </source>
</reference>
<evidence type="ECO:0000256" key="6">
    <source>
        <dbReference type="ARBA" id="ARBA00022692"/>
    </source>
</evidence>
<feature type="compositionally biased region" description="Basic and acidic residues" evidence="10">
    <location>
        <begin position="769"/>
        <end position="780"/>
    </location>
</feature>
<dbReference type="InterPro" id="IPR013587">
    <property type="entry name" value="Nitrate/nitrite_sensing"/>
</dbReference>
<comment type="subcellular location">
    <subcellularLocation>
        <location evidence="2">Membrane</location>
    </subcellularLocation>
</comment>
<feature type="domain" description="Histidine kinase/HSP90-like ATPase" evidence="12">
    <location>
        <begin position="542"/>
        <end position="654"/>
    </location>
</feature>
<dbReference type="InterPro" id="IPR003660">
    <property type="entry name" value="HAMP_dom"/>
</dbReference>
<dbReference type="PANTHER" id="PTHR45436:SF5">
    <property type="entry name" value="SENSOR HISTIDINE KINASE TRCS"/>
    <property type="match status" value="1"/>
</dbReference>
<evidence type="ECO:0000256" key="7">
    <source>
        <dbReference type="ARBA" id="ARBA00022777"/>
    </source>
</evidence>
<dbReference type="Gene3D" id="3.30.565.10">
    <property type="entry name" value="Histidine kinase-like ATPase, C-terminal domain"/>
    <property type="match status" value="1"/>
</dbReference>
<feature type="region of interest" description="Disordered" evidence="10">
    <location>
        <begin position="1"/>
        <end position="22"/>
    </location>
</feature>
<evidence type="ECO:0000256" key="8">
    <source>
        <dbReference type="ARBA" id="ARBA00022989"/>
    </source>
</evidence>
<feature type="compositionally biased region" description="Polar residues" evidence="10">
    <location>
        <begin position="1069"/>
        <end position="1082"/>
    </location>
</feature>
<dbReference type="InterPro" id="IPR050428">
    <property type="entry name" value="TCS_sensor_his_kinase"/>
</dbReference>
<feature type="compositionally biased region" description="Low complexity" evidence="10">
    <location>
        <begin position="668"/>
        <end position="677"/>
    </location>
</feature>
<proteinExistence type="predicted"/>
<dbReference type="InterPro" id="IPR036890">
    <property type="entry name" value="HATPase_C_sf"/>
</dbReference>
<feature type="compositionally biased region" description="Low complexity" evidence="10">
    <location>
        <begin position="947"/>
        <end position="965"/>
    </location>
</feature>
<keyword evidence="4" id="KW-0597">Phosphoprotein</keyword>
<comment type="caution">
    <text evidence="13">The sequence shown here is derived from an EMBL/GenBank/DDBJ whole genome shotgun (WGS) entry which is preliminary data.</text>
</comment>
<dbReference type="SMART" id="SM00387">
    <property type="entry name" value="HATPase_c"/>
    <property type="match status" value="1"/>
</dbReference>
<keyword evidence="7" id="KW-0418">Kinase</keyword>
<dbReference type="Pfam" id="PF00672">
    <property type="entry name" value="HAMP"/>
    <property type="match status" value="1"/>
</dbReference>